<keyword evidence="1" id="KW-0472">Membrane</keyword>
<feature type="transmembrane region" description="Helical" evidence="1">
    <location>
        <begin position="102"/>
        <end position="120"/>
    </location>
</feature>
<feature type="transmembrane region" description="Helical" evidence="1">
    <location>
        <begin position="48"/>
        <end position="66"/>
    </location>
</feature>
<proteinExistence type="predicted"/>
<dbReference type="RefSeq" id="WP_399648329.1">
    <property type="nucleotide sequence ID" value="NZ_JBITYG010000003.1"/>
</dbReference>
<comment type="caution">
    <text evidence="2">The sequence shown here is derived from an EMBL/GenBank/DDBJ whole genome shotgun (WGS) entry which is preliminary data.</text>
</comment>
<organism evidence="2 3">
    <name type="scientific">Streptomyces fildesensis</name>
    <dbReference type="NCBI Taxonomy" id="375757"/>
    <lineage>
        <taxon>Bacteria</taxon>
        <taxon>Bacillati</taxon>
        <taxon>Actinomycetota</taxon>
        <taxon>Actinomycetes</taxon>
        <taxon>Kitasatosporales</taxon>
        <taxon>Streptomycetaceae</taxon>
        <taxon>Streptomyces</taxon>
    </lineage>
</organism>
<reference evidence="2 3" key="1">
    <citation type="submission" date="2024-10" db="EMBL/GenBank/DDBJ databases">
        <title>The Natural Products Discovery Center: Release of the First 8490 Sequenced Strains for Exploring Actinobacteria Biosynthetic Diversity.</title>
        <authorList>
            <person name="Kalkreuter E."/>
            <person name="Kautsar S.A."/>
            <person name="Yang D."/>
            <person name="Bader C.D."/>
            <person name="Teijaro C.N."/>
            <person name="Fluegel L."/>
            <person name="Davis C.M."/>
            <person name="Simpson J.R."/>
            <person name="Lauterbach L."/>
            <person name="Steele A.D."/>
            <person name="Gui C."/>
            <person name="Meng S."/>
            <person name="Li G."/>
            <person name="Viehrig K."/>
            <person name="Ye F."/>
            <person name="Su P."/>
            <person name="Kiefer A.F."/>
            <person name="Nichols A."/>
            <person name="Cepeda A.J."/>
            <person name="Yan W."/>
            <person name="Fan B."/>
            <person name="Jiang Y."/>
            <person name="Adhikari A."/>
            <person name="Zheng C.-J."/>
            <person name="Schuster L."/>
            <person name="Cowan T.M."/>
            <person name="Smanski M.J."/>
            <person name="Chevrette M.G."/>
            <person name="De Carvalho L.P.S."/>
            <person name="Shen B."/>
        </authorList>
    </citation>
    <scope>NUCLEOTIDE SEQUENCE [LARGE SCALE GENOMIC DNA]</scope>
    <source>
        <strain evidence="2 3">NPDC053399</strain>
    </source>
</reference>
<protein>
    <submittedName>
        <fullName evidence="2">Uncharacterized protein</fullName>
    </submittedName>
</protein>
<feature type="transmembrane region" description="Helical" evidence="1">
    <location>
        <begin position="12"/>
        <end position="36"/>
    </location>
</feature>
<gene>
    <name evidence="2" type="ORF">ACIGXA_14225</name>
</gene>
<sequence length="206" mass="21415">MYESAPPTTCHQLIAALPKVAPALATSTVLILARIWNANGAEHSVGDAWLIGVLATGAAMAGGASATGRNADATVTGMAFTAAGTLAFAGVAAYSADLPLPLLLWAIATVLAYALAARYWRTDRRETVAYDRRTVERHEDHRHVETVEVIRARAQVESAHAGSVYATALAAALTARAALPGFDPAALAASGLPELTAADTDPDRTW</sequence>
<evidence type="ECO:0000313" key="3">
    <source>
        <dbReference type="Proteomes" id="UP001614394"/>
    </source>
</evidence>
<evidence type="ECO:0000313" key="2">
    <source>
        <dbReference type="EMBL" id="MFI9101672.1"/>
    </source>
</evidence>
<name>A0ABW8C7A7_9ACTN</name>
<accession>A0ABW8C7A7</accession>
<feature type="transmembrane region" description="Helical" evidence="1">
    <location>
        <begin position="78"/>
        <end position="96"/>
    </location>
</feature>
<keyword evidence="3" id="KW-1185">Reference proteome</keyword>
<keyword evidence="1" id="KW-1133">Transmembrane helix</keyword>
<evidence type="ECO:0000256" key="1">
    <source>
        <dbReference type="SAM" id="Phobius"/>
    </source>
</evidence>
<dbReference type="Proteomes" id="UP001614394">
    <property type="component" value="Unassembled WGS sequence"/>
</dbReference>
<keyword evidence="1" id="KW-0812">Transmembrane</keyword>
<dbReference type="EMBL" id="JBITYG010000003">
    <property type="protein sequence ID" value="MFI9101672.1"/>
    <property type="molecule type" value="Genomic_DNA"/>
</dbReference>